<dbReference type="EMBL" id="JACVEW010000031">
    <property type="protein sequence ID" value="MBP0050010.1"/>
    <property type="molecule type" value="Genomic_DNA"/>
</dbReference>
<name>A0ABS3ZFA5_9GAMM</name>
<keyword evidence="2" id="KW-1185">Reference proteome</keyword>
<dbReference type="GO" id="GO:0003746">
    <property type="term" value="F:translation elongation factor activity"/>
    <property type="evidence" value="ECO:0007669"/>
    <property type="project" value="UniProtKB-KW"/>
</dbReference>
<organism evidence="1 2">
    <name type="scientific">Marinobacterium alkalitolerans</name>
    <dbReference type="NCBI Taxonomy" id="1542925"/>
    <lineage>
        <taxon>Bacteria</taxon>
        <taxon>Pseudomonadati</taxon>
        <taxon>Pseudomonadota</taxon>
        <taxon>Gammaproteobacteria</taxon>
        <taxon>Oceanospirillales</taxon>
        <taxon>Oceanospirillaceae</taxon>
        <taxon>Marinobacterium</taxon>
    </lineage>
</organism>
<sequence>MQADNYQPLIELFNRLFLPTYNTVLVAGEDEPIYRPADEHHPHHRIIFAHGFYASALHEIAHWCVAGPERRLLEDFGYWYKPDGRTAEEQAEFERVEVKPQAYEWIFNQAAGRRFHFSADNLSGGIGASETFKRNVQACVLELLEQGLPPRVRMLVEALRTEYGTPELVPSQFTLSESESVPDYA</sequence>
<dbReference type="Pfam" id="PF04315">
    <property type="entry name" value="EpmC"/>
    <property type="match status" value="1"/>
</dbReference>
<dbReference type="Proteomes" id="UP000810171">
    <property type="component" value="Unassembled WGS sequence"/>
</dbReference>
<comment type="caution">
    <text evidence="1">The sequence shown here is derived from an EMBL/GenBank/DDBJ whole genome shotgun (WGS) entry which is preliminary data.</text>
</comment>
<reference evidence="1 2" key="1">
    <citation type="submission" date="2020-09" db="EMBL/GenBank/DDBJ databases">
        <authorList>
            <person name="Tanuku N.R.S."/>
        </authorList>
    </citation>
    <scope>NUCLEOTIDE SEQUENCE [LARGE SCALE GENOMIC DNA]</scope>
    <source>
        <strain evidence="1 2">AK62</strain>
    </source>
</reference>
<evidence type="ECO:0000313" key="1">
    <source>
        <dbReference type="EMBL" id="MBP0050010.1"/>
    </source>
</evidence>
<dbReference type="InterPro" id="IPR007411">
    <property type="entry name" value="EpmC"/>
</dbReference>
<evidence type="ECO:0000313" key="2">
    <source>
        <dbReference type="Proteomes" id="UP000810171"/>
    </source>
</evidence>
<proteinExistence type="predicted"/>
<dbReference type="RefSeq" id="WP_209288693.1">
    <property type="nucleotide sequence ID" value="NZ_JACVEW010000031.1"/>
</dbReference>
<gene>
    <name evidence="1" type="ORF">H9C73_14850</name>
</gene>
<accession>A0ABS3ZFA5</accession>
<keyword evidence="1" id="KW-0648">Protein biosynthesis</keyword>
<keyword evidence="1" id="KW-0251">Elongation factor</keyword>
<protein>
    <submittedName>
        <fullName evidence="1">Elongation factor P hydroxylase</fullName>
    </submittedName>
</protein>